<protein>
    <recommendedName>
        <fullName evidence="3">histidine kinase</fullName>
        <ecNumber evidence="3">2.7.13.3</ecNumber>
    </recommendedName>
</protein>
<evidence type="ECO:0000256" key="6">
    <source>
        <dbReference type="ARBA" id="ARBA00022692"/>
    </source>
</evidence>
<dbReference type="InterPro" id="IPR050482">
    <property type="entry name" value="Sensor_HK_TwoCompSys"/>
</dbReference>
<dbReference type="Gene3D" id="3.30.565.10">
    <property type="entry name" value="Histidine kinase-like ATPase, C-terminal domain"/>
    <property type="match status" value="1"/>
</dbReference>
<keyword evidence="17" id="KW-1185">Reference proteome</keyword>
<evidence type="ECO:0000256" key="1">
    <source>
        <dbReference type="ARBA" id="ARBA00000085"/>
    </source>
</evidence>
<gene>
    <name evidence="16" type="ORF">KO481_38025</name>
</gene>
<dbReference type="SUPFAM" id="SSF55874">
    <property type="entry name" value="ATPase domain of HSP90 chaperone/DNA topoisomerase II/histidine kinase"/>
    <property type="match status" value="1"/>
</dbReference>
<dbReference type="PANTHER" id="PTHR24421:SF10">
    <property type="entry name" value="NITRATE_NITRITE SENSOR PROTEIN NARQ"/>
    <property type="match status" value="1"/>
</dbReference>
<evidence type="ECO:0000256" key="5">
    <source>
        <dbReference type="ARBA" id="ARBA00022679"/>
    </source>
</evidence>
<keyword evidence="4" id="KW-0597">Phosphoprotein</keyword>
<evidence type="ECO:0000256" key="2">
    <source>
        <dbReference type="ARBA" id="ARBA00004141"/>
    </source>
</evidence>
<dbReference type="InterPro" id="IPR029016">
    <property type="entry name" value="GAF-like_dom_sf"/>
</dbReference>
<dbReference type="InterPro" id="IPR003018">
    <property type="entry name" value="GAF"/>
</dbReference>
<dbReference type="InterPro" id="IPR025201">
    <property type="entry name" value="KdpD_TM"/>
</dbReference>
<evidence type="ECO:0000259" key="14">
    <source>
        <dbReference type="SMART" id="SM00065"/>
    </source>
</evidence>
<dbReference type="SMART" id="SM00387">
    <property type="entry name" value="HATPase_c"/>
    <property type="match status" value="1"/>
</dbReference>
<dbReference type="SUPFAM" id="SSF55781">
    <property type="entry name" value="GAF domain-like"/>
    <property type="match status" value="1"/>
</dbReference>
<evidence type="ECO:0000256" key="9">
    <source>
        <dbReference type="ARBA" id="ARBA00022840"/>
    </source>
</evidence>
<comment type="subcellular location">
    <subcellularLocation>
        <location evidence="2">Membrane</location>
        <topology evidence="2">Multi-pass membrane protein</topology>
    </subcellularLocation>
</comment>
<keyword evidence="10 13" id="KW-1133">Transmembrane helix</keyword>
<dbReference type="PANTHER" id="PTHR24421">
    <property type="entry name" value="NITRATE/NITRITE SENSOR PROTEIN NARX-RELATED"/>
    <property type="match status" value="1"/>
</dbReference>
<feature type="transmembrane region" description="Helical" evidence="13">
    <location>
        <begin position="48"/>
        <end position="81"/>
    </location>
</feature>
<dbReference type="InterPro" id="IPR038318">
    <property type="entry name" value="KdpD_sf"/>
</dbReference>
<evidence type="ECO:0000256" key="3">
    <source>
        <dbReference type="ARBA" id="ARBA00012438"/>
    </source>
</evidence>
<dbReference type="Gene3D" id="3.30.450.40">
    <property type="match status" value="1"/>
</dbReference>
<dbReference type="Gene3D" id="1.20.120.620">
    <property type="entry name" value="Backbone structure of the membrane domain of e. Coli histidine kinase receptor kdpd"/>
    <property type="match status" value="1"/>
</dbReference>
<reference evidence="16 17" key="1">
    <citation type="submission" date="2021-06" db="EMBL/GenBank/DDBJ databases">
        <title>Actinomycetes sequencing.</title>
        <authorList>
            <person name="Shan Q."/>
        </authorList>
    </citation>
    <scope>NUCLEOTIDE SEQUENCE [LARGE SCALE GENOMIC DNA]</scope>
    <source>
        <strain evidence="16 17">NEAU-G5</strain>
    </source>
</reference>
<evidence type="ECO:0000256" key="7">
    <source>
        <dbReference type="ARBA" id="ARBA00022741"/>
    </source>
</evidence>
<evidence type="ECO:0000256" key="10">
    <source>
        <dbReference type="ARBA" id="ARBA00022989"/>
    </source>
</evidence>
<keyword evidence="9" id="KW-0067">ATP-binding</keyword>
<feature type="domain" description="Histidine kinase/HSP90-like ATPase" evidence="15">
    <location>
        <begin position="413"/>
        <end position="503"/>
    </location>
</feature>
<evidence type="ECO:0000313" key="17">
    <source>
        <dbReference type="Proteomes" id="UP000733379"/>
    </source>
</evidence>
<keyword evidence="7" id="KW-0547">Nucleotide-binding</keyword>
<keyword evidence="5" id="KW-0808">Transferase</keyword>
<evidence type="ECO:0000256" key="4">
    <source>
        <dbReference type="ARBA" id="ARBA00022553"/>
    </source>
</evidence>
<proteinExistence type="predicted"/>
<keyword evidence="11" id="KW-0902">Two-component regulatory system</keyword>
<feature type="domain" description="GAF" evidence="14">
    <location>
        <begin position="152"/>
        <end position="300"/>
    </location>
</feature>
<name>A0ABS6BAI6_9NOCA</name>
<dbReference type="EC" id="2.7.13.3" evidence="3"/>
<keyword evidence="12 13" id="KW-0472">Membrane</keyword>
<evidence type="ECO:0000313" key="16">
    <source>
        <dbReference type="EMBL" id="MBU3067307.1"/>
    </source>
</evidence>
<dbReference type="Pfam" id="PF02518">
    <property type="entry name" value="HATPase_c"/>
    <property type="match status" value="1"/>
</dbReference>
<dbReference type="CDD" id="cd16917">
    <property type="entry name" value="HATPase_UhpB-NarQ-NarX-like"/>
    <property type="match status" value="1"/>
</dbReference>
<evidence type="ECO:0000256" key="11">
    <source>
        <dbReference type="ARBA" id="ARBA00023012"/>
    </source>
</evidence>
<dbReference type="InterPro" id="IPR003594">
    <property type="entry name" value="HATPase_dom"/>
</dbReference>
<comment type="caution">
    <text evidence="16">The sequence shown here is derived from an EMBL/GenBank/DDBJ whole genome shotgun (WGS) entry which is preliminary data.</text>
</comment>
<keyword evidence="8" id="KW-0418">Kinase</keyword>
<evidence type="ECO:0000259" key="15">
    <source>
        <dbReference type="SMART" id="SM00387"/>
    </source>
</evidence>
<dbReference type="Gene3D" id="1.20.5.1930">
    <property type="match status" value="1"/>
</dbReference>
<evidence type="ECO:0000256" key="8">
    <source>
        <dbReference type="ARBA" id="ARBA00022777"/>
    </source>
</evidence>
<dbReference type="Pfam" id="PF01590">
    <property type="entry name" value="GAF"/>
    <property type="match status" value="1"/>
</dbReference>
<dbReference type="Pfam" id="PF13493">
    <property type="entry name" value="DUF4118"/>
    <property type="match status" value="1"/>
</dbReference>
<dbReference type="InterPro" id="IPR036890">
    <property type="entry name" value="HATPase_C_sf"/>
</dbReference>
<evidence type="ECO:0000256" key="13">
    <source>
        <dbReference type="SAM" id="Phobius"/>
    </source>
</evidence>
<dbReference type="Proteomes" id="UP000733379">
    <property type="component" value="Unassembled WGS sequence"/>
</dbReference>
<keyword evidence="6 13" id="KW-0812">Transmembrane</keyword>
<accession>A0ABS6BAI6</accession>
<evidence type="ECO:0000256" key="12">
    <source>
        <dbReference type="ARBA" id="ARBA00023136"/>
    </source>
</evidence>
<dbReference type="EMBL" id="JAHKNI010000020">
    <property type="protein sequence ID" value="MBU3067307.1"/>
    <property type="molecule type" value="Genomic_DNA"/>
</dbReference>
<dbReference type="Pfam" id="PF07730">
    <property type="entry name" value="HisKA_3"/>
    <property type="match status" value="1"/>
</dbReference>
<dbReference type="SMART" id="SM00065">
    <property type="entry name" value="GAF"/>
    <property type="match status" value="1"/>
</dbReference>
<feature type="transmembrane region" description="Helical" evidence="13">
    <location>
        <begin position="93"/>
        <end position="116"/>
    </location>
</feature>
<comment type="catalytic activity">
    <reaction evidence="1">
        <text>ATP + protein L-histidine = ADP + protein N-phospho-L-histidine.</text>
        <dbReference type="EC" id="2.7.13.3"/>
    </reaction>
</comment>
<dbReference type="InterPro" id="IPR011712">
    <property type="entry name" value="Sig_transdc_His_kin_sub3_dim/P"/>
</dbReference>
<sequence length="504" mass="52713">MRARLLAMSMRPAAPPLLLGVTVAALCIAAESVLVLWLKQIAPGDAFGVVYLLGVLVVSTVWGLGLAVATSVASAVAFDYFRNWPAGFVPTAARNAVVIVVFLCVALLANTLAALARSHAAEANRRRRATDLVAEQQAALRRVATLVARGATSSEVFSAVAEESARCLGVVNASLVRYEPDGSGRFVAARDEPGLPKMPVGERFTLEGENIVAMVLRTGGTARMDSHDHATGSAAARIRELGQRSGVGAPIVVDGHLWGAIVAGSSRREPLPADTEERLAEFADLVATAIANTEARAELTASRARIVAAADEARRRIERDLHDGAQQRLVSLGLELRAVEASVPPELATLEAQLSDVVQGLVGVSDELREISRGIHPAILSKGGLGPALKALARRCTVPVDLDLNLDPRLPESAEIAAYYIAAEALTNTAKHAQATEVTVRAVTDGNTLQLSIRDDGIGGADPAKGSGLVGLRDRIEALGGRMGITSHAGAGTSLHAMIPYAVE</sequence>
<organism evidence="16 17">
    <name type="scientific">Nocardia albiluteola</name>
    <dbReference type="NCBI Taxonomy" id="2842303"/>
    <lineage>
        <taxon>Bacteria</taxon>
        <taxon>Bacillati</taxon>
        <taxon>Actinomycetota</taxon>
        <taxon>Actinomycetes</taxon>
        <taxon>Mycobacteriales</taxon>
        <taxon>Nocardiaceae</taxon>
        <taxon>Nocardia</taxon>
    </lineage>
</organism>